<evidence type="ECO:0000256" key="1">
    <source>
        <dbReference type="ARBA" id="ARBA00007594"/>
    </source>
</evidence>
<reference evidence="5 6" key="1">
    <citation type="journal article" date="2021" name="Sci. Rep.">
        <title>The genome of the diatom Chaetoceros tenuissimus carries an ancient integrated fragment of an extant virus.</title>
        <authorList>
            <person name="Hongo Y."/>
            <person name="Kimura K."/>
            <person name="Takaki Y."/>
            <person name="Yoshida Y."/>
            <person name="Baba S."/>
            <person name="Kobayashi G."/>
            <person name="Nagasaki K."/>
            <person name="Hano T."/>
            <person name="Tomaru Y."/>
        </authorList>
    </citation>
    <scope>NUCLEOTIDE SEQUENCE [LARGE SCALE GENOMIC DNA]</scope>
    <source>
        <strain evidence="5 6">NIES-3715</strain>
    </source>
</reference>
<keyword evidence="2" id="KW-0689">Ribosomal protein</keyword>
<dbReference type="PANTHER" id="PTHR11524">
    <property type="entry name" value="60S RIBOSOMAL PROTEIN L7"/>
    <property type="match status" value="1"/>
</dbReference>
<feature type="domain" description="Large ribosomal subunit protein uL30-like ferredoxin-like fold" evidence="4">
    <location>
        <begin position="126"/>
        <end position="176"/>
    </location>
</feature>
<dbReference type="CDD" id="cd01657">
    <property type="entry name" value="Ribosomal_L7_archeal_euk"/>
    <property type="match status" value="1"/>
</dbReference>
<dbReference type="SUPFAM" id="SSF55129">
    <property type="entry name" value="Ribosomal protein L30p/L7e"/>
    <property type="match status" value="1"/>
</dbReference>
<dbReference type="GO" id="GO:0000463">
    <property type="term" value="P:maturation of LSU-rRNA from tricistronic rRNA transcript (SSU-rRNA, 5.8S rRNA, LSU-rRNA)"/>
    <property type="evidence" value="ECO:0007669"/>
    <property type="project" value="TreeGrafter"/>
</dbReference>
<dbReference type="FunFam" id="3.30.1390.20:FF:000004">
    <property type="entry name" value="60S ribosomal protein L7"/>
    <property type="match status" value="1"/>
</dbReference>
<name>A0AAD3CUQ4_9STRA</name>
<evidence type="ECO:0000256" key="3">
    <source>
        <dbReference type="ARBA" id="ARBA00023274"/>
    </source>
</evidence>
<dbReference type="AlphaFoldDB" id="A0AAD3CUQ4"/>
<dbReference type="GO" id="GO:0003723">
    <property type="term" value="F:RNA binding"/>
    <property type="evidence" value="ECO:0007669"/>
    <property type="project" value="TreeGrafter"/>
</dbReference>
<dbReference type="Gene3D" id="3.30.1390.20">
    <property type="entry name" value="Ribosomal protein L30, ferredoxin-like fold domain"/>
    <property type="match status" value="1"/>
</dbReference>
<protein>
    <recommendedName>
        <fullName evidence="4">Large ribosomal subunit protein uL30-like ferredoxin-like fold domain-containing protein</fullName>
    </recommendedName>
</protein>
<dbReference type="InterPro" id="IPR036919">
    <property type="entry name" value="Ribo_uL30_ferredoxin-like_sf"/>
</dbReference>
<dbReference type="GO" id="GO:0022625">
    <property type="term" value="C:cytosolic large ribosomal subunit"/>
    <property type="evidence" value="ECO:0007669"/>
    <property type="project" value="TreeGrafter"/>
</dbReference>
<evidence type="ECO:0000256" key="2">
    <source>
        <dbReference type="ARBA" id="ARBA00022980"/>
    </source>
</evidence>
<comment type="similarity">
    <text evidence="1">Belongs to the universal ribosomal protein uL30 family.</text>
</comment>
<evidence type="ECO:0000259" key="4">
    <source>
        <dbReference type="Pfam" id="PF00327"/>
    </source>
</evidence>
<accession>A0AAD3CUQ4</accession>
<proteinExistence type="inferred from homology"/>
<evidence type="ECO:0000313" key="6">
    <source>
        <dbReference type="Proteomes" id="UP001054902"/>
    </source>
</evidence>
<keyword evidence="3" id="KW-0687">Ribonucleoprotein</keyword>
<organism evidence="5 6">
    <name type="scientific">Chaetoceros tenuissimus</name>
    <dbReference type="NCBI Taxonomy" id="426638"/>
    <lineage>
        <taxon>Eukaryota</taxon>
        <taxon>Sar</taxon>
        <taxon>Stramenopiles</taxon>
        <taxon>Ochrophyta</taxon>
        <taxon>Bacillariophyta</taxon>
        <taxon>Coscinodiscophyceae</taxon>
        <taxon>Chaetocerotophycidae</taxon>
        <taxon>Chaetocerotales</taxon>
        <taxon>Chaetocerotaceae</taxon>
        <taxon>Chaetoceros</taxon>
    </lineage>
</organism>
<comment type="caution">
    <text evidence="5">The sequence shown here is derived from an EMBL/GenBank/DDBJ whole genome shotgun (WGS) entry which is preliminary data.</text>
</comment>
<sequence>MASNDQELQLVPETILRKKHDLDEMKAHRAAQAIVNPRGNRKVFNQKTKVIKVYKPETVLAAARSRRNHLIRYKRVLKKGMQKRASNKKEEKTKIVVPDGVVDAEQEADLEREVKYIANSVGAKMVFVVRIREPNGMPAKVKKILNGMRLRSVNEGKFLRYDETAKKQLHLIEPWVTYGVPSKNIVNDLIRRRGHGKIDGKRVPLSDNTIVENALGDDTDGAVICVDDMVHELYTVGDEFKKVNGFLWTFQLSSPKSKFQKQKLNYKDGGDYGDRGEEIDELIRQML</sequence>
<dbReference type="EMBL" id="BLLK01000045">
    <property type="protein sequence ID" value="GFH51501.1"/>
    <property type="molecule type" value="Genomic_DNA"/>
</dbReference>
<dbReference type="PANTHER" id="PTHR11524:SF16">
    <property type="entry name" value="LARGE RIBOSOMAL SUBUNIT PROTEIN UL30"/>
    <property type="match status" value="1"/>
</dbReference>
<dbReference type="Proteomes" id="UP001054902">
    <property type="component" value="Unassembled WGS sequence"/>
</dbReference>
<evidence type="ECO:0000313" key="5">
    <source>
        <dbReference type="EMBL" id="GFH51501.1"/>
    </source>
</evidence>
<keyword evidence="6" id="KW-1185">Reference proteome</keyword>
<dbReference type="InterPro" id="IPR016082">
    <property type="entry name" value="Ribosomal_uL30_ferredoxin-like"/>
</dbReference>
<gene>
    <name evidence="5" type="ORF">CTEN210_07977</name>
</gene>
<dbReference type="InterPro" id="IPR039699">
    <property type="entry name" value="Ribosomal_uL30"/>
</dbReference>
<dbReference type="Pfam" id="PF00327">
    <property type="entry name" value="Ribosomal_L30"/>
    <property type="match status" value="1"/>
</dbReference>
<dbReference type="InterPro" id="IPR035808">
    <property type="entry name" value="Ribosomal_uL30_euk_arc"/>
</dbReference>
<dbReference type="GO" id="GO:0003735">
    <property type="term" value="F:structural constituent of ribosome"/>
    <property type="evidence" value="ECO:0007669"/>
    <property type="project" value="TreeGrafter"/>
</dbReference>